<dbReference type="PANTHER" id="PTHR37841">
    <property type="entry name" value="GLR2918 PROTEIN"/>
    <property type="match status" value="1"/>
</dbReference>
<dbReference type="PANTHER" id="PTHR37841:SF1">
    <property type="entry name" value="DUF3298 DOMAIN-CONTAINING PROTEIN"/>
    <property type="match status" value="1"/>
</dbReference>
<dbReference type="InterPro" id="IPR032774">
    <property type="entry name" value="WG_beta_rep"/>
</dbReference>
<organism evidence="1 2">
    <name type="scientific">Phocaeicola barnesiae</name>
    <dbReference type="NCBI Taxonomy" id="376804"/>
    <lineage>
        <taxon>Bacteria</taxon>
        <taxon>Pseudomonadati</taxon>
        <taxon>Bacteroidota</taxon>
        <taxon>Bacteroidia</taxon>
        <taxon>Bacteroidales</taxon>
        <taxon>Bacteroidaceae</taxon>
        <taxon>Phocaeicola</taxon>
    </lineage>
</organism>
<name>A0AAW5NA48_9BACT</name>
<dbReference type="RefSeq" id="WP_258335699.1">
    <property type="nucleotide sequence ID" value="NZ_JANRHJ010000007.1"/>
</dbReference>
<evidence type="ECO:0000313" key="2">
    <source>
        <dbReference type="Proteomes" id="UP001204579"/>
    </source>
</evidence>
<proteinExistence type="predicted"/>
<keyword evidence="2" id="KW-1185">Reference proteome</keyword>
<gene>
    <name evidence="1" type="ORF">NW209_07565</name>
</gene>
<protein>
    <submittedName>
        <fullName evidence="1">WG repeat-containing protein</fullName>
    </submittedName>
</protein>
<evidence type="ECO:0000313" key="1">
    <source>
        <dbReference type="EMBL" id="MCR8873869.1"/>
    </source>
</evidence>
<sequence>MDIENEVTHLPFKSTEDGRWGLIGLDGNILIDNEFQEKPSPVINGMFHVKNENGNYEIYVADKTLKKIGNEYLSVGNYNSGLAPVVEKGQFVKYINQSGKTVFELKEYKGETIIAATEFQNHKAVFKTSSNHYGFINTTGKVVLPPMYDYASLFYGEYAVVRKEDKMALINEKGEEVIAFDKHVICQFLPSEGVFPFIDREEDAWGYMNLKGEKVIKANKRFKRALNFINGHAIFYNSNYEAGLIDKKGNIVIRAKYQSLAQCDDLLIFKDNDKEGLLDYEGNIIMKPEYKEIIPFIGHNKFTYALDNDEWILIDREGQEVNSNSYDEISYLPSLPQTRGQVDEWSDYGYWHESDYVDLEIEAEKITSLIKNEGVDKVPYGVTPAVFADAYKKDYQVSDLQRRQYLEHYILHDNYFDVNLQATYNDNVIVPQYSQKWVGDYWGGHYENVMSGYGYNNIEAEDFKLGVVTKGRLLERGKELYDAIYKIFEKRFGAKTGERDSEEIYSAYFRNGNLLIGLHWSKQDKMSVIVVGLNNY</sequence>
<dbReference type="Proteomes" id="UP001204579">
    <property type="component" value="Unassembled WGS sequence"/>
</dbReference>
<comment type="caution">
    <text evidence="1">The sequence shown here is derived from an EMBL/GenBank/DDBJ whole genome shotgun (WGS) entry which is preliminary data.</text>
</comment>
<dbReference type="Pfam" id="PF14903">
    <property type="entry name" value="WG_beta_rep"/>
    <property type="match status" value="3"/>
</dbReference>
<dbReference type="AlphaFoldDB" id="A0AAW5NA48"/>
<reference evidence="1 2" key="1">
    <citation type="submission" date="2022-08" db="EMBL/GenBank/DDBJ databases">
        <authorList>
            <person name="Zeman M."/>
            <person name="Kubasova T."/>
        </authorList>
    </citation>
    <scope>NUCLEOTIDE SEQUENCE [LARGE SCALE GENOMIC DNA]</scope>
    <source>
        <strain evidence="1 2">ET62</strain>
    </source>
</reference>
<accession>A0AAW5NA48</accession>
<dbReference type="EMBL" id="JANRHJ010000007">
    <property type="protein sequence ID" value="MCR8873869.1"/>
    <property type="molecule type" value="Genomic_DNA"/>
</dbReference>